<proteinExistence type="predicted"/>
<keyword evidence="2" id="KW-1185">Reference proteome</keyword>
<dbReference type="EMBL" id="JBHFNR010000148">
    <property type="protein sequence ID" value="MFB2895248.1"/>
    <property type="molecule type" value="Genomic_DNA"/>
</dbReference>
<evidence type="ECO:0000313" key="2">
    <source>
        <dbReference type="Proteomes" id="UP001576784"/>
    </source>
</evidence>
<gene>
    <name evidence="1" type="ORF">ACE1CI_20255</name>
</gene>
<accession>A0ABV4XVF6</accession>
<dbReference type="RefSeq" id="WP_413264887.1">
    <property type="nucleotide sequence ID" value="NZ_JBHFNR010000148.1"/>
</dbReference>
<dbReference type="Proteomes" id="UP001576784">
    <property type="component" value="Unassembled WGS sequence"/>
</dbReference>
<sequence length="63" mass="7151">MTENQKKRTVFAPQPTLVLSSNLPANRIISVELNDNEDVEWMWATLPDGTKYVSGYIIVKKTV</sequence>
<protein>
    <recommendedName>
        <fullName evidence="3">SH3 domain-containing protein</fullName>
    </recommendedName>
</protein>
<evidence type="ECO:0008006" key="3">
    <source>
        <dbReference type="Google" id="ProtNLM"/>
    </source>
</evidence>
<name>A0ABV4XVF6_9CYAN</name>
<evidence type="ECO:0000313" key="1">
    <source>
        <dbReference type="EMBL" id="MFB2895248.1"/>
    </source>
</evidence>
<comment type="caution">
    <text evidence="1">The sequence shown here is derived from an EMBL/GenBank/DDBJ whole genome shotgun (WGS) entry which is preliminary data.</text>
</comment>
<organism evidence="1 2">
    <name type="scientific">Floridaenema flaviceps BLCC-F50</name>
    <dbReference type="NCBI Taxonomy" id="3153642"/>
    <lineage>
        <taxon>Bacteria</taxon>
        <taxon>Bacillati</taxon>
        <taxon>Cyanobacteriota</taxon>
        <taxon>Cyanophyceae</taxon>
        <taxon>Oscillatoriophycideae</taxon>
        <taxon>Aerosakkonematales</taxon>
        <taxon>Aerosakkonemataceae</taxon>
        <taxon>Floridanema</taxon>
        <taxon>Floridanema flaviceps</taxon>
    </lineage>
</organism>
<reference evidence="1 2" key="1">
    <citation type="submission" date="2024-09" db="EMBL/GenBank/DDBJ databases">
        <title>Floridaenema gen nov. (Aerosakkonemataceae, Aerosakkonematales ord. nov., Cyanobacteria) from benthic tropical and subtropical fresh waters, with the description of four new species.</title>
        <authorList>
            <person name="Moretto J.A."/>
            <person name="Berthold D.E."/>
            <person name="Lefler F.W."/>
            <person name="Huang I.-S."/>
            <person name="Laughinghouse H. IV."/>
        </authorList>
    </citation>
    <scope>NUCLEOTIDE SEQUENCE [LARGE SCALE GENOMIC DNA]</scope>
    <source>
        <strain evidence="1 2">BLCC-F50</strain>
    </source>
</reference>